<proteinExistence type="predicted"/>
<reference evidence="1" key="1">
    <citation type="journal article" date="2015" name="Nature">
        <title>Complex archaea that bridge the gap between prokaryotes and eukaryotes.</title>
        <authorList>
            <person name="Spang A."/>
            <person name="Saw J.H."/>
            <person name="Jorgensen S.L."/>
            <person name="Zaremba-Niedzwiedzka K."/>
            <person name="Martijn J."/>
            <person name="Lind A.E."/>
            <person name="van Eijk R."/>
            <person name="Schleper C."/>
            <person name="Guy L."/>
            <person name="Ettema T.J."/>
        </authorList>
    </citation>
    <scope>NUCLEOTIDE SEQUENCE</scope>
</reference>
<accession>A0A0F9SFA0</accession>
<sequence>MVFVALFSLVLGGFIVWLVMRRDDKSSDIVVEAQLVASDIDVAAQAELDKKLEAGGRDREELARIDKIKDKRERYKAKADFANRNNPKRESSR</sequence>
<organism evidence="1">
    <name type="scientific">marine sediment metagenome</name>
    <dbReference type="NCBI Taxonomy" id="412755"/>
    <lineage>
        <taxon>unclassified sequences</taxon>
        <taxon>metagenomes</taxon>
        <taxon>ecological metagenomes</taxon>
    </lineage>
</organism>
<protein>
    <submittedName>
        <fullName evidence="1">Uncharacterized protein</fullName>
    </submittedName>
</protein>
<dbReference type="AlphaFoldDB" id="A0A0F9SFA0"/>
<name>A0A0F9SFA0_9ZZZZ</name>
<dbReference type="EMBL" id="LAZR01000471">
    <property type="protein sequence ID" value="KKN67555.1"/>
    <property type="molecule type" value="Genomic_DNA"/>
</dbReference>
<gene>
    <name evidence="1" type="ORF">LCGC14_0460100</name>
</gene>
<comment type="caution">
    <text evidence="1">The sequence shown here is derived from an EMBL/GenBank/DDBJ whole genome shotgun (WGS) entry which is preliminary data.</text>
</comment>
<evidence type="ECO:0000313" key="1">
    <source>
        <dbReference type="EMBL" id="KKN67555.1"/>
    </source>
</evidence>